<proteinExistence type="inferred from homology"/>
<dbReference type="Pfam" id="PF03907">
    <property type="entry name" value="Spo7"/>
    <property type="match status" value="1"/>
</dbReference>
<feature type="region of interest" description="Disordered" evidence="11">
    <location>
        <begin position="263"/>
        <end position="377"/>
    </location>
</feature>
<evidence type="ECO:0000256" key="3">
    <source>
        <dbReference type="ARBA" id="ARBA00010998"/>
    </source>
</evidence>
<feature type="compositionally biased region" description="Low complexity" evidence="11">
    <location>
        <begin position="170"/>
        <end position="201"/>
    </location>
</feature>
<sequence>MPPRTRPVSRNSFHPPNDAATYRDVLMFEERLKTTAMSLQRRKSRYQFFLLQLLLAIAILLWEVLLPPQASVLVIPYRYVVARVYTVETELQIHPYITSGLLFVSVTALLLFFASGMYSERISYANKYVPQANRALRSFNIVLNVRKPPLRTKFAWNPINFFFPRPPQQSPTSPTHTTSSRSPSPAKSPRSRSSSVSRPMASLPPSSNPRGELVFSSKVDKYFREGYERYRATFERKREERAREEYRKTWWGRVLYWGSARELSPAPVSSPGNTSAVPSRSGSVGAGSVRGRGGGGSRSTTPVLTDASSSGSSSTGIMMKTRDRSGTPVDESRQDGTPSRPGTPRRERSRRERDPGDMRTLALERSFEHGQSNKSRE</sequence>
<keyword evidence="4" id="KW-0963">Cytoplasm</keyword>
<feature type="compositionally biased region" description="Low complexity" evidence="11">
    <location>
        <begin position="298"/>
        <end position="314"/>
    </location>
</feature>
<accession>A0A5C3KL55</accession>
<evidence type="ECO:0000313" key="14">
    <source>
        <dbReference type="Proteomes" id="UP000307440"/>
    </source>
</evidence>
<keyword evidence="6 12" id="KW-1133">Transmembrane helix</keyword>
<dbReference type="EMBL" id="ML210281">
    <property type="protein sequence ID" value="TFK21000.1"/>
    <property type="molecule type" value="Genomic_DNA"/>
</dbReference>
<evidence type="ECO:0000256" key="11">
    <source>
        <dbReference type="SAM" id="MobiDB-lite"/>
    </source>
</evidence>
<dbReference type="GO" id="GO:0019888">
    <property type="term" value="F:protein phosphatase regulator activity"/>
    <property type="evidence" value="ECO:0007669"/>
    <property type="project" value="InterPro"/>
</dbReference>
<evidence type="ECO:0000256" key="1">
    <source>
        <dbReference type="ARBA" id="ARBA00004232"/>
    </source>
</evidence>
<gene>
    <name evidence="13" type="ORF">FA15DRAFT_672955</name>
</gene>
<keyword evidence="14" id="KW-1185">Reference proteome</keyword>
<dbReference type="GO" id="GO:0005737">
    <property type="term" value="C:cytoplasm"/>
    <property type="evidence" value="ECO:0007669"/>
    <property type="project" value="UniProtKB-SubCell"/>
</dbReference>
<feature type="compositionally biased region" description="Gly residues" evidence="11">
    <location>
        <begin position="284"/>
        <end position="297"/>
    </location>
</feature>
<reference evidence="13 14" key="1">
    <citation type="journal article" date="2019" name="Nat. Ecol. Evol.">
        <title>Megaphylogeny resolves global patterns of mushroom evolution.</title>
        <authorList>
            <person name="Varga T."/>
            <person name="Krizsan K."/>
            <person name="Foldi C."/>
            <person name="Dima B."/>
            <person name="Sanchez-Garcia M."/>
            <person name="Sanchez-Ramirez S."/>
            <person name="Szollosi G.J."/>
            <person name="Szarkandi J.G."/>
            <person name="Papp V."/>
            <person name="Albert L."/>
            <person name="Andreopoulos W."/>
            <person name="Angelini C."/>
            <person name="Antonin V."/>
            <person name="Barry K.W."/>
            <person name="Bougher N.L."/>
            <person name="Buchanan P."/>
            <person name="Buyck B."/>
            <person name="Bense V."/>
            <person name="Catcheside P."/>
            <person name="Chovatia M."/>
            <person name="Cooper J."/>
            <person name="Damon W."/>
            <person name="Desjardin D."/>
            <person name="Finy P."/>
            <person name="Geml J."/>
            <person name="Haridas S."/>
            <person name="Hughes K."/>
            <person name="Justo A."/>
            <person name="Karasinski D."/>
            <person name="Kautmanova I."/>
            <person name="Kiss B."/>
            <person name="Kocsube S."/>
            <person name="Kotiranta H."/>
            <person name="LaButti K.M."/>
            <person name="Lechner B.E."/>
            <person name="Liimatainen K."/>
            <person name="Lipzen A."/>
            <person name="Lukacs Z."/>
            <person name="Mihaltcheva S."/>
            <person name="Morgado L.N."/>
            <person name="Niskanen T."/>
            <person name="Noordeloos M.E."/>
            <person name="Ohm R.A."/>
            <person name="Ortiz-Santana B."/>
            <person name="Ovrebo C."/>
            <person name="Racz N."/>
            <person name="Riley R."/>
            <person name="Savchenko A."/>
            <person name="Shiryaev A."/>
            <person name="Soop K."/>
            <person name="Spirin V."/>
            <person name="Szebenyi C."/>
            <person name="Tomsovsky M."/>
            <person name="Tulloss R.E."/>
            <person name="Uehling J."/>
            <person name="Grigoriev I.V."/>
            <person name="Vagvolgyi C."/>
            <person name="Papp T."/>
            <person name="Martin F.M."/>
            <person name="Miettinen O."/>
            <person name="Hibbett D.S."/>
            <person name="Nagy L.G."/>
        </authorList>
    </citation>
    <scope>NUCLEOTIDE SEQUENCE [LARGE SCALE GENOMIC DNA]</scope>
    <source>
        <strain evidence="13 14">CBS 121175</strain>
    </source>
</reference>
<evidence type="ECO:0000256" key="2">
    <source>
        <dbReference type="ARBA" id="ARBA00004496"/>
    </source>
</evidence>
<feature type="compositionally biased region" description="Basic and acidic residues" evidence="11">
    <location>
        <begin position="320"/>
        <end position="334"/>
    </location>
</feature>
<keyword evidence="8 12" id="KW-0472">Membrane</keyword>
<dbReference type="InterPro" id="IPR005605">
    <property type="entry name" value="Spo7"/>
</dbReference>
<comment type="similarity">
    <text evidence="3">Belongs to the CNEP1R1 family.</text>
</comment>
<evidence type="ECO:0000256" key="5">
    <source>
        <dbReference type="ARBA" id="ARBA00022692"/>
    </source>
</evidence>
<protein>
    <recommendedName>
        <fullName evidence="10">Transmembrane protein 188</fullName>
    </recommendedName>
</protein>
<dbReference type="Proteomes" id="UP000307440">
    <property type="component" value="Unassembled WGS sequence"/>
</dbReference>
<dbReference type="InterPro" id="IPR019168">
    <property type="entry name" value="NEP1-R1"/>
</dbReference>
<feature type="transmembrane region" description="Helical" evidence="12">
    <location>
        <begin position="46"/>
        <end position="65"/>
    </location>
</feature>
<comment type="subcellular location">
    <subcellularLocation>
        <location evidence="2">Cytoplasm</location>
    </subcellularLocation>
    <subcellularLocation>
        <location evidence="1">Nucleus membrane</location>
        <topology evidence="1">Multi-pass membrane protein</topology>
    </subcellularLocation>
</comment>
<organism evidence="13 14">
    <name type="scientific">Coprinopsis marcescibilis</name>
    <name type="common">Agaric fungus</name>
    <name type="synonym">Psathyrella marcescibilis</name>
    <dbReference type="NCBI Taxonomy" id="230819"/>
    <lineage>
        <taxon>Eukaryota</taxon>
        <taxon>Fungi</taxon>
        <taxon>Dikarya</taxon>
        <taxon>Basidiomycota</taxon>
        <taxon>Agaricomycotina</taxon>
        <taxon>Agaricomycetes</taxon>
        <taxon>Agaricomycetidae</taxon>
        <taxon>Agaricales</taxon>
        <taxon>Agaricineae</taxon>
        <taxon>Psathyrellaceae</taxon>
        <taxon>Coprinopsis</taxon>
    </lineage>
</organism>
<dbReference type="AlphaFoldDB" id="A0A5C3KL55"/>
<keyword evidence="5 12" id="KW-0812">Transmembrane</keyword>
<dbReference type="OrthoDB" id="5599171at2759"/>
<evidence type="ECO:0000256" key="10">
    <source>
        <dbReference type="ARBA" id="ARBA00030458"/>
    </source>
</evidence>
<dbReference type="STRING" id="230819.A0A5C3KL55"/>
<name>A0A5C3KL55_COPMA</name>
<dbReference type="GO" id="GO:0006629">
    <property type="term" value="P:lipid metabolic process"/>
    <property type="evidence" value="ECO:0007669"/>
    <property type="project" value="UniProtKB-KW"/>
</dbReference>
<evidence type="ECO:0000256" key="7">
    <source>
        <dbReference type="ARBA" id="ARBA00023098"/>
    </source>
</evidence>
<dbReference type="GO" id="GO:0031965">
    <property type="term" value="C:nuclear membrane"/>
    <property type="evidence" value="ECO:0007669"/>
    <property type="project" value="UniProtKB-SubCell"/>
</dbReference>
<dbReference type="PANTHER" id="PTHR20996">
    <property type="entry name" value="NUCLEAR ENVELOPE PHOSPHATASE-REGULATORY SUBUNIT 1"/>
    <property type="match status" value="1"/>
</dbReference>
<feature type="compositionally biased region" description="Basic and acidic residues" evidence="11">
    <location>
        <begin position="344"/>
        <end position="357"/>
    </location>
</feature>
<evidence type="ECO:0000256" key="6">
    <source>
        <dbReference type="ARBA" id="ARBA00022989"/>
    </source>
</evidence>
<keyword evidence="9" id="KW-0539">Nucleus</keyword>
<feature type="transmembrane region" description="Helical" evidence="12">
    <location>
        <begin position="93"/>
        <end position="114"/>
    </location>
</feature>
<evidence type="ECO:0000256" key="12">
    <source>
        <dbReference type="SAM" id="Phobius"/>
    </source>
</evidence>
<dbReference type="PANTHER" id="PTHR20996:SF1">
    <property type="entry name" value="NUCLEAR ENVELOPE PHOSPHATASE-REGULATORY SUBUNIT 1"/>
    <property type="match status" value="1"/>
</dbReference>
<feature type="region of interest" description="Disordered" evidence="11">
    <location>
        <begin position="165"/>
        <end position="212"/>
    </location>
</feature>
<keyword evidence="7" id="KW-0443">Lipid metabolism</keyword>
<evidence type="ECO:0000313" key="13">
    <source>
        <dbReference type="EMBL" id="TFK21000.1"/>
    </source>
</evidence>
<evidence type="ECO:0000256" key="9">
    <source>
        <dbReference type="ARBA" id="ARBA00023242"/>
    </source>
</evidence>
<evidence type="ECO:0000256" key="4">
    <source>
        <dbReference type="ARBA" id="ARBA00022490"/>
    </source>
</evidence>
<dbReference type="GO" id="GO:0071595">
    <property type="term" value="C:Nem1-Spo7 phosphatase complex"/>
    <property type="evidence" value="ECO:0007669"/>
    <property type="project" value="InterPro"/>
</dbReference>
<evidence type="ECO:0000256" key="8">
    <source>
        <dbReference type="ARBA" id="ARBA00023136"/>
    </source>
</evidence>